<proteinExistence type="predicted"/>
<keyword evidence="4" id="KW-1185">Reference proteome</keyword>
<evidence type="ECO:0008006" key="5">
    <source>
        <dbReference type="Google" id="ProtNLM"/>
    </source>
</evidence>
<keyword evidence="2" id="KW-1133">Transmembrane helix</keyword>
<accession>A0AAV2YSJ8</accession>
<evidence type="ECO:0000256" key="2">
    <source>
        <dbReference type="SAM" id="Phobius"/>
    </source>
</evidence>
<keyword evidence="2" id="KW-0472">Membrane</keyword>
<organism evidence="3 4">
    <name type="scientific">Lagenidium giganteum</name>
    <dbReference type="NCBI Taxonomy" id="4803"/>
    <lineage>
        <taxon>Eukaryota</taxon>
        <taxon>Sar</taxon>
        <taxon>Stramenopiles</taxon>
        <taxon>Oomycota</taxon>
        <taxon>Peronosporomycetes</taxon>
        <taxon>Pythiales</taxon>
        <taxon>Pythiaceae</taxon>
    </lineage>
</organism>
<dbReference type="Proteomes" id="UP001146120">
    <property type="component" value="Unassembled WGS sequence"/>
</dbReference>
<comment type="caution">
    <text evidence="3">The sequence shown here is derived from an EMBL/GenBank/DDBJ whole genome shotgun (WGS) entry which is preliminary data.</text>
</comment>
<reference evidence="3" key="2">
    <citation type="journal article" date="2023" name="Microbiol Resour">
        <title>Decontamination and Annotation of the Draft Genome Sequence of the Oomycete Lagenidium giganteum ARSEF 373.</title>
        <authorList>
            <person name="Morgan W.R."/>
            <person name="Tartar A."/>
        </authorList>
    </citation>
    <scope>NUCLEOTIDE SEQUENCE</scope>
    <source>
        <strain evidence="3">ARSEF 373</strain>
    </source>
</reference>
<sequence>MKTPTEYGSENEESAFISRVATPDRAQPARRQKARTAVVGAAVGILAASAVVGYATVKNANNDATPSDLMAQSSAAAAFVTPEDDTYYPSFEQLDTNGDGEIKQDEQLAYLKEKAASDLQLVQDADIPDAIKDVISGTINDNLKVDIACSKKAFRAVSLSQLRCGVLGCL</sequence>
<dbReference type="AlphaFoldDB" id="A0AAV2YSJ8"/>
<dbReference type="EMBL" id="DAKRPA010000147">
    <property type="protein sequence ID" value="DAZ97080.1"/>
    <property type="molecule type" value="Genomic_DNA"/>
</dbReference>
<feature type="transmembrane region" description="Helical" evidence="2">
    <location>
        <begin position="37"/>
        <end position="57"/>
    </location>
</feature>
<name>A0AAV2YSJ8_9STRA</name>
<evidence type="ECO:0000313" key="4">
    <source>
        <dbReference type="Proteomes" id="UP001146120"/>
    </source>
</evidence>
<keyword evidence="2" id="KW-0812">Transmembrane</keyword>
<evidence type="ECO:0000313" key="3">
    <source>
        <dbReference type="EMBL" id="DAZ97080.1"/>
    </source>
</evidence>
<feature type="region of interest" description="Disordered" evidence="1">
    <location>
        <begin position="1"/>
        <end position="31"/>
    </location>
</feature>
<reference evidence="3" key="1">
    <citation type="submission" date="2022-11" db="EMBL/GenBank/DDBJ databases">
        <authorList>
            <person name="Morgan W.R."/>
            <person name="Tartar A."/>
        </authorList>
    </citation>
    <scope>NUCLEOTIDE SEQUENCE</scope>
    <source>
        <strain evidence="3">ARSEF 373</strain>
    </source>
</reference>
<protein>
    <recommendedName>
        <fullName evidence="5">EF-hand domain-containing protein</fullName>
    </recommendedName>
</protein>
<evidence type="ECO:0000256" key="1">
    <source>
        <dbReference type="SAM" id="MobiDB-lite"/>
    </source>
</evidence>
<gene>
    <name evidence="3" type="ORF">N0F65_001264</name>
</gene>